<gene>
    <name evidence="2" type="ORF">GCM10010439_54230</name>
</gene>
<feature type="compositionally biased region" description="Polar residues" evidence="1">
    <location>
        <begin position="214"/>
        <end position="227"/>
    </location>
</feature>
<reference evidence="2 3" key="1">
    <citation type="journal article" date="2019" name="Int. J. Syst. Evol. Microbiol.">
        <title>The Global Catalogue of Microorganisms (GCM) 10K type strain sequencing project: providing services to taxonomists for standard genome sequencing and annotation.</title>
        <authorList>
            <consortium name="The Broad Institute Genomics Platform"/>
            <consortium name="The Broad Institute Genome Sequencing Center for Infectious Disease"/>
            <person name="Wu L."/>
            <person name="Ma J."/>
        </authorList>
    </citation>
    <scope>NUCLEOTIDE SEQUENCE [LARGE SCALE GENOMIC DNA]</scope>
    <source>
        <strain evidence="2 3">JCM 8201</strain>
    </source>
</reference>
<evidence type="ECO:0000313" key="3">
    <source>
        <dbReference type="Proteomes" id="UP001501842"/>
    </source>
</evidence>
<feature type="compositionally biased region" description="Basic and acidic residues" evidence="1">
    <location>
        <begin position="9"/>
        <end position="18"/>
    </location>
</feature>
<evidence type="ECO:0000256" key="1">
    <source>
        <dbReference type="SAM" id="MobiDB-lite"/>
    </source>
</evidence>
<keyword evidence="3" id="KW-1185">Reference proteome</keyword>
<proteinExistence type="predicted"/>
<dbReference type="Proteomes" id="UP001501842">
    <property type="component" value="Unassembled WGS sequence"/>
</dbReference>
<feature type="region of interest" description="Disordered" evidence="1">
    <location>
        <begin position="1"/>
        <end position="118"/>
    </location>
</feature>
<evidence type="ECO:0000313" key="2">
    <source>
        <dbReference type="EMBL" id="GAA2733654.1"/>
    </source>
</evidence>
<name>A0ABN3UJX5_9ACTN</name>
<comment type="caution">
    <text evidence="2">The sequence shown here is derived from an EMBL/GenBank/DDBJ whole genome shotgun (WGS) entry which is preliminary data.</text>
</comment>
<protein>
    <submittedName>
        <fullName evidence="2">Uncharacterized protein</fullName>
    </submittedName>
</protein>
<feature type="region of interest" description="Disordered" evidence="1">
    <location>
        <begin position="206"/>
        <end position="227"/>
    </location>
</feature>
<dbReference type="EMBL" id="BAAATZ010000025">
    <property type="protein sequence ID" value="GAA2733654.1"/>
    <property type="molecule type" value="Genomic_DNA"/>
</dbReference>
<sequence length="227" mass="22829">MRLAGQGEAGRRAGDDAQRPVVGHEPVPAQEALPLGGAQHRADPLLGGADQFGGQPVPGEGAGRLDDLLGASAPGQPAQVHHPGVVGRASGPPGDRGEGGGVQAAGEAPGGRAVQDDGHPAGRDEAELLIVQQHQVGVRGLLGECAPGVAQRAEAVGQAGQVHRGELLPGNDVVRPERGEIGDVMAAVEQGPDLPMQDPGVLGMATYRADTDPHTTTPEFTGHSPAS</sequence>
<accession>A0ABN3UJX5</accession>
<organism evidence="2 3">
    <name type="scientific">Actinocorallia aurantiaca</name>
    <dbReference type="NCBI Taxonomy" id="46204"/>
    <lineage>
        <taxon>Bacteria</taxon>
        <taxon>Bacillati</taxon>
        <taxon>Actinomycetota</taxon>
        <taxon>Actinomycetes</taxon>
        <taxon>Streptosporangiales</taxon>
        <taxon>Thermomonosporaceae</taxon>
        <taxon>Actinocorallia</taxon>
    </lineage>
</organism>